<dbReference type="InterPro" id="IPR000182">
    <property type="entry name" value="GNAT_dom"/>
</dbReference>
<sequence>MSSTTCTIRPATEADLPAVVAAYAEHSAHERTHTAYTVFQEGVYPTERDARAALQEGALHVALLGDTLAGSIICNEREPGEYASVPWPARERRPEARALVLHLLMVRPCMAGRGMGTALVRYACELARGRGLDVVRLDTGMQNLPARHLYQKLGFAVICGGCMKIGGVLEHKDHLFLERELSDLS</sequence>
<dbReference type="PANTHER" id="PTHR43877:SF2">
    <property type="entry name" value="AMINOALKYLPHOSPHONATE N-ACETYLTRANSFERASE-RELATED"/>
    <property type="match status" value="1"/>
</dbReference>
<evidence type="ECO:0000256" key="1">
    <source>
        <dbReference type="ARBA" id="ARBA00022679"/>
    </source>
</evidence>
<dbReference type="InterPro" id="IPR016181">
    <property type="entry name" value="Acyl_CoA_acyltransferase"/>
</dbReference>
<evidence type="ECO:0000259" key="3">
    <source>
        <dbReference type="PROSITE" id="PS51186"/>
    </source>
</evidence>
<dbReference type="SUPFAM" id="SSF55729">
    <property type="entry name" value="Acyl-CoA N-acyltransferases (Nat)"/>
    <property type="match status" value="1"/>
</dbReference>
<organism evidence="4 5">
    <name type="scientific">Candidatus Desulfovibrio intestinipullorum</name>
    <dbReference type="NCBI Taxonomy" id="2838536"/>
    <lineage>
        <taxon>Bacteria</taxon>
        <taxon>Pseudomonadati</taxon>
        <taxon>Thermodesulfobacteriota</taxon>
        <taxon>Desulfovibrionia</taxon>
        <taxon>Desulfovibrionales</taxon>
        <taxon>Desulfovibrionaceae</taxon>
        <taxon>Desulfovibrio</taxon>
    </lineage>
</organism>
<dbReference type="PROSITE" id="PS51186">
    <property type="entry name" value="GNAT"/>
    <property type="match status" value="1"/>
</dbReference>
<reference evidence="4" key="1">
    <citation type="journal article" date="2021" name="PeerJ">
        <title>Extensive microbial diversity within the chicken gut microbiome revealed by metagenomics and culture.</title>
        <authorList>
            <person name="Gilroy R."/>
            <person name="Ravi A."/>
            <person name="Getino M."/>
            <person name="Pursley I."/>
            <person name="Horton D.L."/>
            <person name="Alikhan N.F."/>
            <person name="Baker D."/>
            <person name="Gharbi K."/>
            <person name="Hall N."/>
            <person name="Watson M."/>
            <person name="Adriaenssens E.M."/>
            <person name="Foster-Nyarko E."/>
            <person name="Jarju S."/>
            <person name="Secka A."/>
            <person name="Antonio M."/>
            <person name="Oren A."/>
            <person name="Chaudhuri R.R."/>
            <person name="La Ragione R."/>
            <person name="Hildebrand F."/>
            <person name="Pallen M.J."/>
        </authorList>
    </citation>
    <scope>NUCLEOTIDE SEQUENCE</scope>
    <source>
        <strain evidence="4">ChiHecec2B26-446</strain>
    </source>
</reference>
<dbReference type="Gene3D" id="3.40.630.30">
    <property type="match status" value="1"/>
</dbReference>
<dbReference type="AlphaFoldDB" id="A0A9D1PXI4"/>
<accession>A0A9D1PXI4</accession>
<evidence type="ECO:0000313" key="4">
    <source>
        <dbReference type="EMBL" id="HIW00554.1"/>
    </source>
</evidence>
<feature type="domain" description="N-acetyltransferase" evidence="3">
    <location>
        <begin position="6"/>
        <end position="182"/>
    </location>
</feature>
<dbReference type="CDD" id="cd04301">
    <property type="entry name" value="NAT_SF"/>
    <property type="match status" value="1"/>
</dbReference>
<reference evidence="4" key="2">
    <citation type="submission" date="2021-04" db="EMBL/GenBank/DDBJ databases">
        <authorList>
            <person name="Gilroy R."/>
        </authorList>
    </citation>
    <scope>NUCLEOTIDE SEQUENCE</scope>
    <source>
        <strain evidence="4">ChiHecec2B26-446</strain>
    </source>
</reference>
<dbReference type="InterPro" id="IPR050832">
    <property type="entry name" value="Bact_Acetyltransf"/>
</dbReference>
<keyword evidence="1" id="KW-0808">Transferase</keyword>
<dbReference type="Proteomes" id="UP000886752">
    <property type="component" value="Unassembled WGS sequence"/>
</dbReference>
<gene>
    <name evidence="4" type="ORF">H9894_05120</name>
</gene>
<dbReference type="GO" id="GO:0016747">
    <property type="term" value="F:acyltransferase activity, transferring groups other than amino-acyl groups"/>
    <property type="evidence" value="ECO:0007669"/>
    <property type="project" value="InterPro"/>
</dbReference>
<evidence type="ECO:0000313" key="5">
    <source>
        <dbReference type="Proteomes" id="UP000886752"/>
    </source>
</evidence>
<dbReference type="EMBL" id="DXHV01000054">
    <property type="protein sequence ID" value="HIW00554.1"/>
    <property type="molecule type" value="Genomic_DNA"/>
</dbReference>
<dbReference type="PANTHER" id="PTHR43877">
    <property type="entry name" value="AMINOALKYLPHOSPHONATE N-ACETYLTRANSFERASE-RELATED-RELATED"/>
    <property type="match status" value="1"/>
</dbReference>
<evidence type="ECO:0000256" key="2">
    <source>
        <dbReference type="ARBA" id="ARBA00023315"/>
    </source>
</evidence>
<keyword evidence="2" id="KW-0012">Acyltransferase</keyword>
<comment type="caution">
    <text evidence="4">The sequence shown here is derived from an EMBL/GenBank/DDBJ whole genome shotgun (WGS) entry which is preliminary data.</text>
</comment>
<protein>
    <submittedName>
        <fullName evidence="4">GNAT family N-acetyltransferase</fullName>
    </submittedName>
</protein>
<dbReference type="Pfam" id="PF00583">
    <property type="entry name" value="Acetyltransf_1"/>
    <property type="match status" value="1"/>
</dbReference>
<proteinExistence type="predicted"/>
<name>A0A9D1PXI4_9BACT</name>